<sequence>MRRSKMEPWNSLKRNKSDVDMDEPAAVSTAMTPVAIRTLQRNPKFCSLFNQLGLNPEARTAATEAIMAIAAESRFRGSLPHTIGKTLAAQAPTCLLHIPPMSLYDEVAPVGEASLAKPVEIPLPKWEEIKDTPEANLRDLLELKRKHREEASTSKMNEANGPESADAATGESAAPDPKIFAKEELEDAEKTAFRTPIRNFYYTVMPFGLKNARATYQRTMTAMFHDMMHHEIEDYVNDVVVKSKTREDHFGILKKVFERCRLYKLKMNPLKCTFGVLTGKFLGFLVHQRGIDVDPARASAIATMKPPTTHKELKSFLGKLSYIRRFIPGLATVTFAFSPLLKKEAPFHWSTECQQAFKKVQDIMTKLPTVCAPIFGKPLRLYLASNNQAIGALIAQEDDSGVEQPIYYVSRALKDAESRYSGAEQSCLALIYASQQLRHYFLAHQVQLMTKSHPIRSLLQRPVLSGKLAQWLLQLSQYEIINETGVTSQNISHYL</sequence>
<accession>A0A2N9G3B3</accession>
<organism evidence="10">
    <name type="scientific">Fagus sylvatica</name>
    <name type="common">Beechnut</name>
    <dbReference type="NCBI Taxonomy" id="28930"/>
    <lineage>
        <taxon>Eukaryota</taxon>
        <taxon>Viridiplantae</taxon>
        <taxon>Streptophyta</taxon>
        <taxon>Embryophyta</taxon>
        <taxon>Tracheophyta</taxon>
        <taxon>Spermatophyta</taxon>
        <taxon>Magnoliopsida</taxon>
        <taxon>eudicotyledons</taxon>
        <taxon>Gunneridae</taxon>
        <taxon>Pentapetalae</taxon>
        <taxon>rosids</taxon>
        <taxon>fabids</taxon>
        <taxon>Fagales</taxon>
        <taxon>Fagaceae</taxon>
        <taxon>Fagus</taxon>
    </lineage>
</organism>
<keyword evidence="3" id="KW-0540">Nuclease</keyword>
<dbReference type="InterPro" id="IPR043128">
    <property type="entry name" value="Rev_trsase/Diguanyl_cyclase"/>
</dbReference>
<dbReference type="GO" id="GO:0004519">
    <property type="term" value="F:endonuclease activity"/>
    <property type="evidence" value="ECO:0007669"/>
    <property type="project" value="UniProtKB-KW"/>
</dbReference>
<evidence type="ECO:0000256" key="1">
    <source>
        <dbReference type="ARBA" id="ARBA00022679"/>
    </source>
</evidence>
<keyword evidence="6" id="KW-0695">RNA-directed DNA polymerase</keyword>
<dbReference type="InterPro" id="IPR050951">
    <property type="entry name" value="Retrovirus_Pol_polyprotein"/>
</dbReference>
<dbReference type="Gene3D" id="3.30.70.270">
    <property type="match status" value="2"/>
</dbReference>
<evidence type="ECO:0000259" key="8">
    <source>
        <dbReference type="Pfam" id="PF00078"/>
    </source>
</evidence>
<dbReference type="Pfam" id="PF17917">
    <property type="entry name" value="RT_RNaseH"/>
    <property type="match status" value="1"/>
</dbReference>
<dbReference type="EMBL" id="OIVN01001441">
    <property type="protein sequence ID" value="SPC93963.1"/>
    <property type="molecule type" value="Genomic_DNA"/>
</dbReference>
<dbReference type="Gene3D" id="3.10.20.370">
    <property type="match status" value="1"/>
</dbReference>
<dbReference type="SUPFAM" id="SSF56672">
    <property type="entry name" value="DNA/RNA polymerases"/>
    <property type="match status" value="1"/>
</dbReference>
<gene>
    <name evidence="10" type="ORF">FSB_LOCUS21845</name>
</gene>
<evidence type="ECO:0000256" key="7">
    <source>
        <dbReference type="SAM" id="MobiDB-lite"/>
    </source>
</evidence>
<evidence type="ECO:0000256" key="5">
    <source>
        <dbReference type="ARBA" id="ARBA00022801"/>
    </source>
</evidence>
<keyword evidence="5" id="KW-0378">Hydrolase</keyword>
<keyword evidence="1" id="KW-0808">Transferase</keyword>
<dbReference type="GO" id="GO:0003964">
    <property type="term" value="F:RNA-directed DNA polymerase activity"/>
    <property type="evidence" value="ECO:0007669"/>
    <property type="project" value="UniProtKB-KW"/>
</dbReference>
<keyword evidence="4" id="KW-0255">Endonuclease</keyword>
<evidence type="ECO:0000256" key="2">
    <source>
        <dbReference type="ARBA" id="ARBA00022695"/>
    </source>
</evidence>
<feature type="domain" description="Reverse transcriptase RNase H-like" evidence="9">
    <location>
        <begin position="375"/>
        <end position="478"/>
    </location>
</feature>
<dbReference type="InterPro" id="IPR041373">
    <property type="entry name" value="RT_RNaseH"/>
</dbReference>
<proteinExistence type="predicted"/>
<dbReference type="PANTHER" id="PTHR37984">
    <property type="entry name" value="PROTEIN CBG26694"/>
    <property type="match status" value="1"/>
</dbReference>
<dbReference type="InterPro" id="IPR000477">
    <property type="entry name" value="RT_dom"/>
</dbReference>
<reference evidence="10" key="1">
    <citation type="submission" date="2018-02" db="EMBL/GenBank/DDBJ databases">
        <authorList>
            <person name="Cohen D.B."/>
            <person name="Kent A.D."/>
        </authorList>
    </citation>
    <scope>NUCLEOTIDE SEQUENCE</scope>
</reference>
<name>A0A2N9G3B3_FAGSY</name>
<dbReference type="InterPro" id="IPR043502">
    <property type="entry name" value="DNA/RNA_pol_sf"/>
</dbReference>
<feature type="domain" description="Reverse transcriptase" evidence="8">
    <location>
        <begin position="186"/>
        <end position="284"/>
    </location>
</feature>
<evidence type="ECO:0008006" key="11">
    <source>
        <dbReference type="Google" id="ProtNLM"/>
    </source>
</evidence>
<evidence type="ECO:0000313" key="10">
    <source>
        <dbReference type="EMBL" id="SPC93963.1"/>
    </source>
</evidence>
<dbReference type="GO" id="GO:0016787">
    <property type="term" value="F:hydrolase activity"/>
    <property type="evidence" value="ECO:0007669"/>
    <property type="project" value="UniProtKB-KW"/>
</dbReference>
<dbReference type="PANTHER" id="PTHR37984:SF5">
    <property type="entry name" value="PROTEIN NYNRIN-LIKE"/>
    <property type="match status" value="1"/>
</dbReference>
<evidence type="ECO:0000259" key="9">
    <source>
        <dbReference type="Pfam" id="PF17917"/>
    </source>
</evidence>
<keyword evidence="2" id="KW-0548">Nucleotidyltransferase</keyword>
<feature type="region of interest" description="Disordered" evidence="7">
    <location>
        <begin position="1"/>
        <end position="24"/>
    </location>
</feature>
<dbReference type="AlphaFoldDB" id="A0A2N9G3B3"/>
<dbReference type="CDD" id="cd01647">
    <property type="entry name" value="RT_LTR"/>
    <property type="match status" value="1"/>
</dbReference>
<dbReference type="Pfam" id="PF00078">
    <property type="entry name" value="RVT_1"/>
    <property type="match status" value="1"/>
</dbReference>
<evidence type="ECO:0000256" key="6">
    <source>
        <dbReference type="ARBA" id="ARBA00022918"/>
    </source>
</evidence>
<evidence type="ECO:0000256" key="3">
    <source>
        <dbReference type="ARBA" id="ARBA00022722"/>
    </source>
</evidence>
<dbReference type="FunFam" id="3.30.70.270:FF:000020">
    <property type="entry name" value="Transposon Tf2-6 polyprotein-like Protein"/>
    <property type="match status" value="1"/>
</dbReference>
<feature type="region of interest" description="Disordered" evidence="7">
    <location>
        <begin position="148"/>
        <end position="174"/>
    </location>
</feature>
<protein>
    <recommendedName>
        <fullName evidence="11">Reverse transcriptase/retrotransposon-derived protein RNase H-like domain-containing protein</fullName>
    </recommendedName>
</protein>
<evidence type="ECO:0000256" key="4">
    <source>
        <dbReference type="ARBA" id="ARBA00022759"/>
    </source>
</evidence>